<reference evidence="2 3" key="1">
    <citation type="submission" date="2019-04" db="EMBL/GenBank/DDBJ databases">
        <title>An improved genome assembly and genetic linkage map for asparagus bean, Vigna unguiculata ssp. sesquipedialis.</title>
        <authorList>
            <person name="Xia Q."/>
            <person name="Zhang R."/>
            <person name="Dong Y."/>
        </authorList>
    </citation>
    <scope>NUCLEOTIDE SEQUENCE [LARGE SCALE GENOMIC DNA]</scope>
    <source>
        <tissue evidence="2">Leaf</tissue>
    </source>
</reference>
<feature type="region of interest" description="Disordered" evidence="1">
    <location>
        <begin position="1"/>
        <end position="22"/>
    </location>
</feature>
<organism evidence="2 3">
    <name type="scientific">Vigna unguiculata</name>
    <name type="common">Cowpea</name>
    <dbReference type="NCBI Taxonomy" id="3917"/>
    <lineage>
        <taxon>Eukaryota</taxon>
        <taxon>Viridiplantae</taxon>
        <taxon>Streptophyta</taxon>
        <taxon>Embryophyta</taxon>
        <taxon>Tracheophyta</taxon>
        <taxon>Spermatophyta</taxon>
        <taxon>Magnoliopsida</taxon>
        <taxon>eudicotyledons</taxon>
        <taxon>Gunneridae</taxon>
        <taxon>Pentapetalae</taxon>
        <taxon>rosids</taxon>
        <taxon>fabids</taxon>
        <taxon>Fabales</taxon>
        <taxon>Fabaceae</taxon>
        <taxon>Papilionoideae</taxon>
        <taxon>50 kb inversion clade</taxon>
        <taxon>NPAAA clade</taxon>
        <taxon>indigoferoid/millettioid clade</taxon>
        <taxon>Phaseoleae</taxon>
        <taxon>Vigna</taxon>
    </lineage>
</organism>
<evidence type="ECO:0000256" key="1">
    <source>
        <dbReference type="SAM" id="MobiDB-lite"/>
    </source>
</evidence>
<name>A0A4D6LXF1_VIGUN</name>
<evidence type="ECO:0008006" key="4">
    <source>
        <dbReference type="Google" id="ProtNLM"/>
    </source>
</evidence>
<evidence type="ECO:0000313" key="2">
    <source>
        <dbReference type="EMBL" id="QCD93160.1"/>
    </source>
</evidence>
<protein>
    <recommendedName>
        <fullName evidence="4">Zinc finger GRF-type domain-containing protein</fullName>
    </recommendedName>
</protein>
<keyword evidence="3" id="KW-1185">Reference proteome</keyword>
<accession>A0A4D6LXF1</accession>
<evidence type="ECO:0000313" key="3">
    <source>
        <dbReference type="Proteomes" id="UP000501690"/>
    </source>
</evidence>
<gene>
    <name evidence="2" type="ORF">DEO72_LG5g1231</name>
</gene>
<proteinExistence type="predicted"/>
<dbReference type="EMBL" id="CP039349">
    <property type="protein sequence ID" value="QCD93160.1"/>
    <property type="molecule type" value="Genomic_DNA"/>
</dbReference>
<feature type="compositionally biased region" description="Low complexity" evidence="1">
    <location>
        <begin position="10"/>
        <end position="22"/>
    </location>
</feature>
<sequence>MSCNEGCACSSWASQNSSVSSPTVSYMGVGGLKIYYCGEVAVAKTIKNYGKQFLGCLNYKRSGGNEESKGCNYLEWFNEDNGDERDATIGK</sequence>
<dbReference type="AlphaFoldDB" id="A0A4D6LXF1"/>
<dbReference type="Proteomes" id="UP000501690">
    <property type="component" value="Linkage Group LG5"/>
</dbReference>